<feature type="domain" description="LysM" evidence="1">
    <location>
        <begin position="87"/>
        <end position="135"/>
    </location>
</feature>
<dbReference type="InterPro" id="IPR018392">
    <property type="entry name" value="LysM"/>
</dbReference>
<evidence type="ECO:0000259" key="1">
    <source>
        <dbReference type="PROSITE" id="PS51782"/>
    </source>
</evidence>
<comment type="caution">
    <text evidence="2">The sequence shown here is derived from an EMBL/GenBank/DDBJ whole genome shotgun (WGS) entry which is preliminary data.</text>
</comment>
<dbReference type="InterPro" id="IPR007340">
    <property type="entry name" value="LysM_Opacity-associatedA"/>
</dbReference>
<name>A0ABS5T147_9GAMM</name>
<sequence>MEAVMKEKILALLNTIKQCYSTKVHPRLCPIVASLSVWHRRALAIALLIIIIGLLLPGPTPKPDVTLHHIDPPAMLTEESDSQGVWHRYSVAEGETLAQLFRDHGLPTESLYAMVSVQGNDKPLSTLSAGQQVKIRMTLQGDVTGLTLENTQGQVLFVRQKDGRFLRVQ</sequence>
<dbReference type="PROSITE" id="PS51782">
    <property type="entry name" value="LYSM"/>
    <property type="match status" value="1"/>
</dbReference>
<gene>
    <name evidence="2" type="ORF">HGT73_01510</name>
</gene>
<dbReference type="Pfam" id="PF04225">
    <property type="entry name" value="LysM_OapA"/>
    <property type="match status" value="1"/>
</dbReference>
<accession>A0ABS5T147</accession>
<proteinExistence type="predicted"/>
<dbReference type="EMBL" id="JABBFO010000001">
    <property type="protein sequence ID" value="MBT0726066.1"/>
    <property type="molecule type" value="Genomic_DNA"/>
</dbReference>
<reference evidence="2 3" key="1">
    <citation type="submission" date="2020-04" db="EMBL/GenBank/DDBJ databases">
        <title>Genome sequencing of Rosenbergiella species.</title>
        <authorList>
            <person name="Alvarez-Perez S."/>
            <person name="Lievens B."/>
        </authorList>
    </citation>
    <scope>NUCLEOTIDE SEQUENCE [LARGE SCALE GENOMIC DNA]</scope>
    <source>
        <strain evidence="2 3">CdVSA20.1</strain>
    </source>
</reference>
<protein>
    <submittedName>
        <fullName evidence="2">Opacity-associated protein A</fullName>
    </submittedName>
</protein>
<dbReference type="Proteomes" id="UP000786875">
    <property type="component" value="Unassembled WGS sequence"/>
</dbReference>
<evidence type="ECO:0000313" key="2">
    <source>
        <dbReference type="EMBL" id="MBT0726066.1"/>
    </source>
</evidence>
<evidence type="ECO:0000313" key="3">
    <source>
        <dbReference type="Proteomes" id="UP000786875"/>
    </source>
</evidence>
<organism evidence="2 3">
    <name type="scientific">Rosenbergiella australiborealis</name>
    <dbReference type="NCBI Taxonomy" id="1544696"/>
    <lineage>
        <taxon>Bacteria</taxon>
        <taxon>Pseudomonadati</taxon>
        <taxon>Pseudomonadota</taxon>
        <taxon>Gammaproteobacteria</taxon>
        <taxon>Enterobacterales</taxon>
        <taxon>Erwiniaceae</taxon>
        <taxon>Rosenbergiella</taxon>
    </lineage>
</organism>
<keyword evidence="3" id="KW-1185">Reference proteome</keyword>
<dbReference type="Gene3D" id="3.10.450.350">
    <property type="match status" value="1"/>
</dbReference>